<reference evidence="3" key="1">
    <citation type="journal article" date="2013" name="Genome Biol. Evol.">
        <title>The genome sequence of Streptomyces lividans 66 reveals a novel tRNA-dependent peptide biosynthetic system within a metal-related genomic island.</title>
        <authorList>
            <person name="Cruz-Morales P."/>
            <person name="Vijgenboom E."/>
            <person name="Iruegas-Bocardo F."/>
            <person name="Girard G."/>
            <person name="Yanez-Guerra L.A."/>
            <person name="Ramos-Aboites H.E."/>
            <person name="Pernodet J.L."/>
            <person name="Anne J."/>
            <person name="van Wezel G.P."/>
            <person name="Barona-Gomez F."/>
        </authorList>
    </citation>
    <scope>NUCLEOTIDE SEQUENCE [LARGE SCALE GENOMIC DNA]</scope>
    <source>
        <strain evidence="3">1326</strain>
    </source>
</reference>
<proteinExistence type="predicted"/>
<gene>
    <name evidence="2" type="ORF">SLI_7948</name>
</gene>
<accession>A0A7U9HH85</accession>
<feature type="signal peptide" evidence="1">
    <location>
        <begin position="1"/>
        <end position="28"/>
    </location>
</feature>
<keyword evidence="1" id="KW-0732">Signal</keyword>
<dbReference type="Proteomes" id="UP000014062">
    <property type="component" value="Chromosome"/>
</dbReference>
<protein>
    <submittedName>
        <fullName evidence="2">Secreted protein</fullName>
    </submittedName>
</protein>
<dbReference type="AlphaFoldDB" id="A0A7U9HH85"/>
<organism evidence="2 3">
    <name type="scientific">Streptomyces lividans 1326</name>
    <dbReference type="NCBI Taxonomy" id="1200984"/>
    <lineage>
        <taxon>Bacteria</taxon>
        <taxon>Bacillati</taxon>
        <taxon>Actinomycetota</taxon>
        <taxon>Actinomycetes</taxon>
        <taxon>Kitasatosporales</taxon>
        <taxon>Streptomycetaceae</taxon>
        <taxon>Streptomyces</taxon>
    </lineage>
</organism>
<evidence type="ECO:0000313" key="2">
    <source>
        <dbReference type="EMBL" id="EOY52646.1"/>
    </source>
</evidence>
<feature type="chain" id="PRO_5039562303" evidence="1">
    <location>
        <begin position="29"/>
        <end position="144"/>
    </location>
</feature>
<dbReference type="EMBL" id="CM001889">
    <property type="protein sequence ID" value="EOY52646.1"/>
    <property type="molecule type" value="Genomic_DNA"/>
</dbReference>
<sequence>MFGERHPVKKLASALLSAVLLGGMSVAAAPAASAVTAPGATASAAPGCVTETKEVSKGYGTITVCVNEDGSARAYGDLHCTAFGAVLVMWEIGWETASGVKVSTVATAGWGDDDIEFDVDPSAGTDGIKGITGVDEIYLATIYM</sequence>
<name>A0A7U9HH85_STRLI</name>
<evidence type="ECO:0000313" key="3">
    <source>
        <dbReference type="Proteomes" id="UP000014062"/>
    </source>
</evidence>
<evidence type="ECO:0000256" key="1">
    <source>
        <dbReference type="SAM" id="SignalP"/>
    </source>
</evidence>